<evidence type="ECO:0000259" key="10">
    <source>
        <dbReference type="PROSITE" id="PS50137"/>
    </source>
</evidence>
<feature type="domain" description="RNase III" evidence="11">
    <location>
        <begin position="20"/>
        <end position="145"/>
    </location>
</feature>
<dbReference type="EC" id="3.1.26.3" evidence="9"/>
<keyword evidence="7 9" id="KW-0378">Hydrolase</keyword>
<evidence type="ECO:0000256" key="5">
    <source>
        <dbReference type="ARBA" id="ARBA00022722"/>
    </source>
</evidence>
<evidence type="ECO:0000313" key="13">
    <source>
        <dbReference type="Proteomes" id="UP000824112"/>
    </source>
</evidence>
<dbReference type="PROSITE" id="PS50142">
    <property type="entry name" value="RNASE_3_2"/>
    <property type="match status" value="1"/>
</dbReference>
<comment type="cofactor">
    <cofactor evidence="9">
        <name>Mg(2+)</name>
        <dbReference type="ChEBI" id="CHEBI:18420"/>
    </cofactor>
</comment>
<reference evidence="12" key="2">
    <citation type="journal article" date="2021" name="PeerJ">
        <title>Extensive microbial diversity within the chicken gut microbiome revealed by metagenomics and culture.</title>
        <authorList>
            <person name="Gilroy R."/>
            <person name="Ravi A."/>
            <person name="Getino M."/>
            <person name="Pursley I."/>
            <person name="Horton D.L."/>
            <person name="Alikhan N.F."/>
            <person name="Baker D."/>
            <person name="Gharbi K."/>
            <person name="Hall N."/>
            <person name="Watson M."/>
            <person name="Adriaenssens E.M."/>
            <person name="Foster-Nyarko E."/>
            <person name="Jarju S."/>
            <person name="Secka A."/>
            <person name="Antonio M."/>
            <person name="Oren A."/>
            <person name="Chaudhuri R.R."/>
            <person name="La Ragione R."/>
            <person name="Hildebrand F."/>
            <person name="Pallen M.J."/>
        </authorList>
    </citation>
    <scope>NUCLEOTIDE SEQUENCE</scope>
    <source>
        <strain evidence="12">CHK158-818</strain>
    </source>
</reference>
<dbReference type="PANTHER" id="PTHR11207:SF0">
    <property type="entry name" value="RIBONUCLEASE 3"/>
    <property type="match status" value="1"/>
</dbReference>
<evidence type="ECO:0000256" key="7">
    <source>
        <dbReference type="ARBA" id="ARBA00022801"/>
    </source>
</evidence>
<feature type="binding site" evidence="9">
    <location>
        <position position="131"/>
    </location>
    <ligand>
        <name>Mg(2+)</name>
        <dbReference type="ChEBI" id="CHEBI:18420"/>
    </ligand>
</feature>
<dbReference type="PROSITE" id="PS00517">
    <property type="entry name" value="RNASE_3_1"/>
    <property type="match status" value="1"/>
</dbReference>
<dbReference type="GO" id="GO:0005737">
    <property type="term" value="C:cytoplasm"/>
    <property type="evidence" value="ECO:0007669"/>
    <property type="project" value="UniProtKB-SubCell"/>
</dbReference>
<dbReference type="PANTHER" id="PTHR11207">
    <property type="entry name" value="RIBONUCLEASE III"/>
    <property type="match status" value="1"/>
</dbReference>
<reference evidence="12" key="1">
    <citation type="submission" date="2020-10" db="EMBL/GenBank/DDBJ databases">
        <authorList>
            <person name="Gilroy R."/>
        </authorList>
    </citation>
    <scope>NUCLEOTIDE SEQUENCE</scope>
    <source>
        <strain evidence="12">CHK158-818</strain>
    </source>
</reference>
<comment type="similarity">
    <text evidence="2">Belongs to the ribonuclease III family.</text>
</comment>
<feature type="domain" description="DRBM" evidence="10">
    <location>
        <begin position="173"/>
        <end position="242"/>
    </location>
</feature>
<evidence type="ECO:0000259" key="11">
    <source>
        <dbReference type="PROSITE" id="PS50142"/>
    </source>
</evidence>
<dbReference type="SUPFAM" id="SSF54768">
    <property type="entry name" value="dsRNA-binding domain-like"/>
    <property type="match status" value="1"/>
</dbReference>
<keyword evidence="9" id="KW-0963">Cytoplasm</keyword>
<dbReference type="GO" id="GO:0003725">
    <property type="term" value="F:double-stranded RNA binding"/>
    <property type="evidence" value="ECO:0007669"/>
    <property type="project" value="TreeGrafter"/>
</dbReference>
<keyword evidence="6 9" id="KW-0255">Endonuclease</keyword>
<keyword evidence="4 9" id="KW-0507">mRNA processing</keyword>
<dbReference type="GO" id="GO:0019843">
    <property type="term" value="F:rRNA binding"/>
    <property type="evidence" value="ECO:0007669"/>
    <property type="project" value="UniProtKB-KW"/>
</dbReference>
<proteinExistence type="inferred from homology"/>
<organism evidence="12 13">
    <name type="scientific">Candidatus Gallibacteroides avistercoris</name>
    <dbReference type="NCBI Taxonomy" id="2840833"/>
    <lineage>
        <taxon>Bacteria</taxon>
        <taxon>Pseudomonadati</taxon>
        <taxon>Bacteroidota</taxon>
        <taxon>Bacteroidia</taxon>
        <taxon>Bacteroidales</taxon>
        <taxon>Bacteroidaceae</taxon>
        <taxon>Bacteroidaceae incertae sedis</taxon>
        <taxon>Candidatus Gallibacteroides</taxon>
    </lineage>
</organism>
<dbReference type="Pfam" id="PF14622">
    <property type="entry name" value="Ribonucleas_3_3"/>
    <property type="match status" value="1"/>
</dbReference>
<evidence type="ECO:0000256" key="9">
    <source>
        <dbReference type="HAMAP-Rule" id="MF_00104"/>
    </source>
</evidence>
<dbReference type="GO" id="GO:0008033">
    <property type="term" value="P:tRNA processing"/>
    <property type="evidence" value="ECO:0007669"/>
    <property type="project" value="UniProtKB-KW"/>
</dbReference>
<dbReference type="InterPro" id="IPR000999">
    <property type="entry name" value="RNase_III_dom"/>
</dbReference>
<comment type="subunit">
    <text evidence="9">Homodimer.</text>
</comment>
<comment type="function">
    <text evidence="9">Digests double-stranded RNA. Involved in the processing of primary rRNA transcript to yield the immediate precursors to the large and small rRNAs (23S and 16S). Processes some mRNAs, and tRNAs when they are encoded in the rRNA operon. Processes pre-crRNA and tracrRNA of type II CRISPR loci if present in the organism.</text>
</comment>
<keyword evidence="8 9" id="KW-0694">RNA-binding</keyword>
<feature type="active site" evidence="9">
    <location>
        <position position="134"/>
    </location>
</feature>
<keyword evidence="9" id="KW-0460">Magnesium</keyword>
<dbReference type="SMART" id="SM00358">
    <property type="entry name" value="DSRM"/>
    <property type="match status" value="1"/>
</dbReference>
<protein>
    <recommendedName>
        <fullName evidence="9">Ribonuclease 3</fullName>
        <ecNumber evidence="9">3.1.26.3</ecNumber>
    </recommendedName>
    <alternativeName>
        <fullName evidence="9">Ribonuclease III</fullName>
        <shortName evidence="9">RNase III</shortName>
    </alternativeName>
</protein>
<dbReference type="SMART" id="SM00535">
    <property type="entry name" value="RIBOc"/>
    <property type="match status" value="1"/>
</dbReference>
<evidence type="ECO:0000256" key="8">
    <source>
        <dbReference type="ARBA" id="ARBA00022884"/>
    </source>
</evidence>
<evidence type="ECO:0000256" key="6">
    <source>
        <dbReference type="ARBA" id="ARBA00022759"/>
    </source>
</evidence>
<evidence type="ECO:0000256" key="4">
    <source>
        <dbReference type="ARBA" id="ARBA00022664"/>
    </source>
</evidence>
<evidence type="ECO:0000256" key="3">
    <source>
        <dbReference type="ARBA" id="ARBA00022552"/>
    </source>
</evidence>
<keyword evidence="9" id="KW-0699">rRNA-binding</keyword>
<dbReference type="GO" id="GO:0006364">
    <property type="term" value="P:rRNA processing"/>
    <property type="evidence" value="ECO:0007669"/>
    <property type="project" value="UniProtKB-UniRule"/>
</dbReference>
<dbReference type="HAMAP" id="MF_00104">
    <property type="entry name" value="RNase_III"/>
    <property type="match status" value="1"/>
</dbReference>
<evidence type="ECO:0000313" key="12">
    <source>
        <dbReference type="EMBL" id="HIU55095.1"/>
    </source>
</evidence>
<dbReference type="FunFam" id="1.10.1520.10:FF:000001">
    <property type="entry name" value="Ribonuclease 3"/>
    <property type="match status" value="1"/>
</dbReference>
<dbReference type="Gene3D" id="3.30.160.20">
    <property type="match status" value="1"/>
</dbReference>
<keyword evidence="9" id="KW-0479">Metal-binding</keyword>
<dbReference type="Proteomes" id="UP000824112">
    <property type="component" value="Unassembled WGS sequence"/>
</dbReference>
<dbReference type="CDD" id="cd00593">
    <property type="entry name" value="RIBOc"/>
    <property type="match status" value="1"/>
</dbReference>
<keyword evidence="5 9" id="KW-0540">Nuclease</keyword>
<comment type="caution">
    <text evidence="12">The sequence shown here is derived from an EMBL/GenBank/DDBJ whole genome shotgun (WGS) entry which is preliminary data.</text>
</comment>
<keyword evidence="3 9" id="KW-0698">rRNA processing</keyword>
<feature type="binding site" evidence="9">
    <location>
        <position position="134"/>
    </location>
    <ligand>
        <name>Mg(2+)</name>
        <dbReference type="ChEBI" id="CHEBI:18420"/>
    </ligand>
</feature>
<evidence type="ECO:0000256" key="1">
    <source>
        <dbReference type="ARBA" id="ARBA00000109"/>
    </source>
</evidence>
<dbReference type="CDD" id="cd10845">
    <property type="entry name" value="DSRM_RNAse_III_family"/>
    <property type="match status" value="1"/>
</dbReference>
<evidence type="ECO:0000256" key="2">
    <source>
        <dbReference type="ARBA" id="ARBA00010183"/>
    </source>
</evidence>
<dbReference type="Gene3D" id="1.10.1520.10">
    <property type="entry name" value="Ribonuclease III domain"/>
    <property type="match status" value="1"/>
</dbReference>
<name>A0A9D1M7Q2_9BACT</name>
<dbReference type="Pfam" id="PF00035">
    <property type="entry name" value="dsrm"/>
    <property type="match status" value="1"/>
</dbReference>
<feature type="binding site" evidence="9">
    <location>
        <position position="62"/>
    </location>
    <ligand>
        <name>Mg(2+)</name>
        <dbReference type="ChEBI" id="CHEBI:18420"/>
    </ligand>
</feature>
<dbReference type="AlphaFoldDB" id="A0A9D1M7Q2"/>
<dbReference type="SUPFAM" id="SSF69065">
    <property type="entry name" value="RNase III domain-like"/>
    <property type="match status" value="1"/>
</dbReference>
<dbReference type="GO" id="GO:0004525">
    <property type="term" value="F:ribonuclease III activity"/>
    <property type="evidence" value="ECO:0007669"/>
    <property type="project" value="UniProtKB-UniRule"/>
</dbReference>
<sequence length="299" mass="34235">MFKTLFHKIRLFGRKHKEPYSHYYKILGFCPNDVHLYEQAFLHRSSSVRTDEGKWINNERLEFLGDAVLDSIVADLLFRKFENKKEGFLTNTRSKIVQRENLNKLAVSLGLDKLIVSASHSCSHNSYIYGNAFEAFIGAIYIDQGYDTCKKFVEEKVITPYVDLKKIVHKEVNFKSKLIEWAQKQKLEVQFALVDSFVDSQNNPVFQSQALICGVSGGIGIGYSKKESQQHAAKMALEKIRKEKGFLEKLMEAQIIPQETQQEQAPENIEEPVSENDIAEADCLQPRILEPIKLGTETI</sequence>
<dbReference type="InterPro" id="IPR036389">
    <property type="entry name" value="RNase_III_sf"/>
</dbReference>
<dbReference type="PROSITE" id="PS50137">
    <property type="entry name" value="DS_RBD"/>
    <property type="match status" value="1"/>
</dbReference>
<dbReference type="GO" id="GO:0046872">
    <property type="term" value="F:metal ion binding"/>
    <property type="evidence" value="ECO:0007669"/>
    <property type="project" value="UniProtKB-KW"/>
</dbReference>
<gene>
    <name evidence="9 12" type="primary">rnc</name>
    <name evidence="12" type="ORF">IAB03_04705</name>
</gene>
<dbReference type="GO" id="GO:0010468">
    <property type="term" value="P:regulation of gene expression"/>
    <property type="evidence" value="ECO:0007669"/>
    <property type="project" value="TreeGrafter"/>
</dbReference>
<comment type="subcellular location">
    <subcellularLocation>
        <location evidence="9">Cytoplasm</location>
    </subcellularLocation>
</comment>
<dbReference type="NCBIfam" id="TIGR02191">
    <property type="entry name" value="RNaseIII"/>
    <property type="match status" value="1"/>
</dbReference>
<dbReference type="InterPro" id="IPR014720">
    <property type="entry name" value="dsRBD_dom"/>
</dbReference>
<accession>A0A9D1M7Q2</accession>
<dbReference type="InterPro" id="IPR011907">
    <property type="entry name" value="RNase_III"/>
</dbReference>
<comment type="catalytic activity">
    <reaction evidence="1 9">
        <text>Endonucleolytic cleavage to 5'-phosphomonoester.</text>
        <dbReference type="EC" id="3.1.26.3"/>
    </reaction>
</comment>
<dbReference type="EMBL" id="DVNA01000111">
    <property type="protein sequence ID" value="HIU55095.1"/>
    <property type="molecule type" value="Genomic_DNA"/>
</dbReference>
<keyword evidence="9" id="KW-0819">tRNA processing</keyword>
<feature type="active site" evidence="9">
    <location>
        <position position="66"/>
    </location>
</feature>
<dbReference type="GO" id="GO:0006397">
    <property type="term" value="P:mRNA processing"/>
    <property type="evidence" value="ECO:0007669"/>
    <property type="project" value="UniProtKB-UniRule"/>
</dbReference>